<gene>
    <name evidence="2" type="ORF">BN1708_018477</name>
</gene>
<protein>
    <submittedName>
        <fullName evidence="2">Uncharacterized protein</fullName>
    </submittedName>
</protein>
<dbReference type="EMBL" id="CVQH01021396">
    <property type="protein sequence ID" value="CRK30212.1"/>
    <property type="molecule type" value="Genomic_DNA"/>
</dbReference>
<sequence>MSSRSCATSSRLRPSTSSRSLQSIPCKPPKSRALTS</sequence>
<name>A0A0G4M7H4_VERLO</name>
<evidence type="ECO:0000313" key="2">
    <source>
        <dbReference type="EMBL" id="CRK30212.1"/>
    </source>
</evidence>
<evidence type="ECO:0000313" key="3">
    <source>
        <dbReference type="Proteomes" id="UP000044602"/>
    </source>
</evidence>
<keyword evidence="3" id="KW-1185">Reference proteome</keyword>
<organism evidence="2 3">
    <name type="scientific">Verticillium longisporum</name>
    <name type="common">Verticillium dahliae var. longisporum</name>
    <dbReference type="NCBI Taxonomy" id="100787"/>
    <lineage>
        <taxon>Eukaryota</taxon>
        <taxon>Fungi</taxon>
        <taxon>Dikarya</taxon>
        <taxon>Ascomycota</taxon>
        <taxon>Pezizomycotina</taxon>
        <taxon>Sordariomycetes</taxon>
        <taxon>Hypocreomycetidae</taxon>
        <taxon>Glomerellales</taxon>
        <taxon>Plectosphaerellaceae</taxon>
        <taxon>Verticillium</taxon>
    </lineage>
</organism>
<feature type="region of interest" description="Disordered" evidence="1">
    <location>
        <begin position="1"/>
        <end position="36"/>
    </location>
</feature>
<proteinExistence type="predicted"/>
<feature type="compositionally biased region" description="Low complexity" evidence="1">
    <location>
        <begin position="8"/>
        <end position="23"/>
    </location>
</feature>
<reference evidence="2 3" key="1">
    <citation type="submission" date="2015-05" db="EMBL/GenBank/DDBJ databases">
        <authorList>
            <person name="Wang D.B."/>
            <person name="Wang M."/>
        </authorList>
    </citation>
    <scope>NUCLEOTIDE SEQUENCE [LARGE SCALE GENOMIC DNA]</scope>
    <source>
        <strain evidence="2">VL1</strain>
    </source>
</reference>
<dbReference type="AlphaFoldDB" id="A0A0G4M7H4"/>
<dbReference type="Proteomes" id="UP000044602">
    <property type="component" value="Unassembled WGS sequence"/>
</dbReference>
<evidence type="ECO:0000256" key="1">
    <source>
        <dbReference type="SAM" id="MobiDB-lite"/>
    </source>
</evidence>
<accession>A0A0G4M7H4</accession>